<evidence type="ECO:0000313" key="2">
    <source>
        <dbReference type="Proteomes" id="UP000603141"/>
    </source>
</evidence>
<reference evidence="1" key="1">
    <citation type="submission" date="2021-01" db="EMBL/GenBank/DDBJ databases">
        <title>Modified the classification status of verrucomicrobia.</title>
        <authorList>
            <person name="Feng X."/>
        </authorList>
    </citation>
    <scope>NUCLEOTIDE SEQUENCE</scope>
    <source>
        <strain evidence="1">KCTC 22041</strain>
    </source>
</reference>
<sequence length="165" mass="18098">MQAPESIEETLARLMPSALSVSGQEAIEQMFDELMGPEEPEIEEISSQSVTRKSAARRAAIPIGMAAALAALAVISFRNDVQSDQVSIFQKSISTVPAGMVVVGEEDRIENMTDEGWMSDSDGTTMQAVRMRVVQENTVRDEESGMVFQLTEPREEMVLIPVNSF</sequence>
<name>A0A934VY73_9BACT</name>
<accession>A0A934VY73</accession>
<gene>
    <name evidence="1" type="ORF">JIN85_17675</name>
</gene>
<keyword evidence="2" id="KW-1185">Reference proteome</keyword>
<proteinExistence type="predicted"/>
<dbReference type="EMBL" id="JAENIJ010000040">
    <property type="protein sequence ID" value="MBK1884254.1"/>
    <property type="molecule type" value="Genomic_DNA"/>
</dbReference>
<organism evidence="1 2">
    <name type="scientific">Luteolibacter pohnpeiensis</name>
    <dbReference type="NCBI Taxonomy" id="454153"/>
    <lineage>
        <taxon>Bacteria</taxon>
        <taxon>Pseudomonadati</taxon>
        <taxon>Verrucomicrobiota</taxon>
        <taxon>Verrucomicrobiia</taxon>
        <taxon>Verrucomicrobiales</taxon>
        <taxon>Verrucomicrobiaceae</taxon>
        <taxon>Luteolibacter</taxon>
    </lineage>
</organism>
<evidence type="ECO:0000313" key="1">
    <source>
        <dbReference type="EMBL" id="MBK1884254.1"/>
    </source>
</evidence>
<dbReference type="Proteomes" id="UP000603141">
    <property type="component" value="Unassembled WGS sequence"/>
</dbReference>
<comment type="caution">
    <text evidence="1">The sequence shown here is derived from an EMBL/GenBank/DDBJ whole genome shotgun (WGS) entry which is preliminary data.</text>
</comment>
<dbReference type="AlphaFoldDB" id="A0A934VY73"/>
<protein>
    <submittedName>
        <fullName evidence="1">Uncharacterized protein</fullName>
    </submittedName>
</protein>